<proteinExistence type="predicted"/>
<evidence type="ECO:0000313" key="1">
    <source>
        <dbReference type="Ensembl" id="ENSMUSP00000113822.2"/>
    </source>
</evidence>
<dbReference type="AGR" id="MGI:2384823"/>
<protein>
    <submittedName>
        <fullName evidence="1">MAS-related GPR, member F</fullName>
    </submittedName>
</protein>
<reference evidence="1 3" key="1">
    <citation type="journal article" date="2009" name="PLoS Biol.">
        <title>Lineage-specific biology revealed by a finished genome assembly of the mouse.</title>
        <authorList>
            <consortium name="Mouse Genome Sequencing Consortium"/>
            <person name="Church D.M."/>
            <person name="Goodstadt L."/>
            <person name="Hillier L.W."/>
            <person name="Zody M.C."/>
            <person name="Goldstein S."/>
            <person name="She X."/>
            <person name="Bult C.J."/>
            <person name="Agarwala R."/>
            <person name="Cherry J.L."/>
            <person name="DiCuccio M."/>
            <person name="Hlavina W."/>
            <person name="Kapustin Y."/>
            <person name="Meric P."/>
            <person name="Maglott D."/>
            <person name="Birtle Z."/>
            <person name="Marques A.C."/>
            <person name="Graves T."/>
            <person name="Zhou S."/>
            <person name="Teague B."/>
            <person name="Potamousis K."/>
            <person name="Churas C."/>
            <person name="Place M."/>
            <person name="Herschleb J."/>
            <person name="Runnheim R."/>
            <person name="Forrest D."/>
            <person name="Amos-Landgraf J."/>
            <person name="Schwartz D.C."/>
            <person name="Cheng Z."/>
            <person name="Lindblad-Toh K."/>
            <person name="Eichler E.E."/>
            <person name="Ponting C.P."/>
        </authorList>
    </citation>
    <scope>NUCLEOTIDE SEQUENCE [LARGE SCALE GENOMIC DNA]</scope>
    <source>
        <strain evidence="1 3">C57BL/6J</strain>
    </source>
</reference>
<name>D3Z3Y0_MOUSE</name>
<organism evidence="1 3">
    <name type="scientific">Mus musculus</name>
    <name type="common">Mouse</name>
    <dbReference type="NCBI Taxonomy" id="10090"/>
    <lineage>
        <taxon>Eukaryota</taxon>
        <taxon>Metazoa</taxon>
        <taxon>Chordata</taxon>
        <taxon>Craniata</taxon>
        <taxon>Vertebrata</taxon>
        <taxon>Euteleostomi</taxon>
        <taxon>Mammalia</taxon>
        <taxon>Eutheria</taxon>
        <taxon>Euarchontoglires</taxon>
        <taxon>Glires</taxon>
        <taxon>Rodentia</taxon>
        <taxon>Myomorpha</taxon>
        <taxon>Muroidea</taxon>
        <taxon>Muridae</taxon>
        <taxon>Murinae</taxon>
        <taxon>Mus</taxon>
        <taxon>Mus</taxon>
    </lineage>
</organism>
<dbReference type="ExpressionAtlas" id="D3Z3Y0">
    <property type="expression patterns" value="baseline and differential"/>
</dbReference>
<dbReference type="GeneTree" id="ENSGT01030000234639"/>
<dbReference type="SMR" id="D3Z3Y0"/>
<evidence type="ECO:0000313" key="3">
    <source>
        <dbReference type="Proteomes" id="UP000000589"/>
    </source>
</evidence>
<keyword evidence="3" id="KW-1185">Reference proteome</keyword>
<sequence>MAGNCSWEAHSTNQNKRGHCARLAETGDLNSAPNTCSASTPHPSAVDCLHLAIWTWLTYVSWYERGSGALQQRISDH</sequence>
<gene>
    <name evidence="1 2" type="primary">Mrgprf</name>
</gene>
<dbReference type="Antibodypedia" id="16748">
    <property type="antibodies" value="276 antibodies from 30 providers"/>
</dbReference>
<dbReference type="Ensembl" id="ENSMUST00000117718.2">
    <property type="protein sequence ID" value="ENSMUSP00000113822.2"/>
    <property type="gene ID" value="ENSMUSG00000031070.16"/>
</dbReference>
<dbReference type="VEuPathDB" id="HostDB:ENSMUSG00000031070"/>
<dbReference type="MGI" id="MGI:2384823">
    <property type="gene designation" value="Mrgprf"/>
</dbReference>
<reference evidence="1 3" key="2">
    <citation type="journal article" date="2011" name="PLoS Biol.">
        <title>Modernizing reference genome assemblies.</title>
        <authorList>
            <person name="Church D.M."/>
            <person name="Schneider V.A."/>
            <person name="Graves T."/>
            <person name="Auger K."/>
            <person name="Cunningham F."/>
            <person name="Bouk N."/>
            <person name="Chen H.C."/>
            <person name="Agarwala R."/>
            <person name="McLaren W.M."/>
            <person name="Ritchie G.R."/>
            <person name="Albracht D."/>
            <person name="Kremitzki M."/>
            <person name="Rock S."/>
            <person name="Kotkiewicz H."/>
            <person name="Kremitzki C."/>
            <person name="Wollam A."/>
            <person name="Trani L."/>
            <person name="Fulton L."/>
            <person name="Fulton R."/>
            <person name="Matthews L."/>
            <person name="Whitehead S."/>
            <person name="Chow W."/>
            <person name="Torrance J."/>
            <person name="Dunn M."/>
            <person name="Harden G."/>
            <person name="Threadgold G."/>
            <person name="Wood J."/>
            <person name="Collins J."/>
            <person name="Heath P."/>
            <person name="Griffiths G."/>
            <person name="Pelan S."/>
            <person name="Grafham D."/>
            <person name="Eichler E.E."/>
            <person name="Weinstock G."/>
            <person name="Mardis E.R."/>
            <person name="Wilson R.K."/>
            <person name="Howe K."/>
            <person name="Flicek P."/>
            <person name="Hubbard T."/>
        </authorList>
    </citation>
    <scope>NUCLEOTIDE SEQUENCE [LARGE SCALE GENOMIC DNA]</scope>
    <source>
        <strain evidence="1 3">C57BL/6J</strain>
    </source>
</reference>
<dbReference type="Proteomes" id="UP000000589">
    <property type="component" value="Chromosome 7"/>
</dbReference>
<dbReference type="HOGENOM" id="CLU_2637450_0_0_1"/>
<dbReference type="Bgee" id="ENSMUSG00000031070">
    <property type="expression patterns" value="Expressed in vault of skull and 77 other cell types or tissues"/>
</dbReference>
<dbReference type="AlphaFoldDB" id="D3Z3Y0"/>
<reference evidence="1" key="4">
    <citation type="submission" date="2025-09" db="UniProtKB">
        <authorList>
            <consortium name="Ensembl"/>
        </authorList>
    </citation>
    <scope>IDENTIFICATION</scope>
    <source>
        <strain evidence="1">C57BL/6J</strain>
    </source>
</reference>
<evidence type="ECO:0000313" key="2">
    <source>
        <dbReference type="MGI" id="MGI:2384823"/>
    </source>
</evidence>
<reference evidence="1" key="3">
    <citation type="submission" date="2025-08" db="UniProtKB">
        <authorList>
            <consortium name="Ensembl"/>
        </authorList>
    </citation>
    <scope>IDENTIFICATION</scope>
    <source>
        <strain evidence="1">C57BL/6J</strain>
    </source>
</reference>
<accession>D3Z3Y0</accession>